<evidence type="ECO:0000313" key="7">
    <source>
        <dbReference type="Proteomes" id="UP000050949"/>
    </source>
</evidence>
<dbReference type="InterPro" id="IPR004843">
    <property type="entry name" value="Calcineurin-like_PHP"/>
</dbReference>
<dbReference type="InterPro" id="IPR029052">
    <property type="entry name" value="Metallo-depent_PP-like"/>
</dbReference>
<dbReference type="GO" id="GO:0046872">
    <property type="term" value="F:metal ion binding"/>
    <property type="evidence" value="ECO:0007669"/>
    <property type="project" value="UniProtKB-KW"/>
</dbReference>
<dbReference type="RefSeq" id="WP_051225470.1">
    <property type="nucleotide sequence ID" value="NZ_AUEH01000076.1"/>
</dbReference>
<dbReference type="InterPro" id="IPR050884">
    <property type="entry name" value="CNP_phosphodiesterase-III"/>
</dbReference>
<dbReference type="OrthoDB" id="2260323at2"/>
<evidence type="ECO:0000256" key="2">
    <source>
        <dbReference type="ARBA" id="ARBA00022801"/>
    </source>
</evidence>
<keyword evidence="1" id="KW-0479">Metal-binding</keyword>
<feature type="domain" description="Calcineurin-like phosphoesterase" evidence="5">
    <location>
        <begin position="9"/>
        <end position="220"/>
    </location>
</feature>
<keyword evidence="3" id="KW-0408">Iron</keyword>
<dbReference type="GO" id="GO:0016787">
    <property type="term" value="F:hydrolase activity"/>
    <property type="evidence" value="ECO:0007669"/>
    <property type="project" value="UniProtKB-KW"/>
</dbReference>
<name>A0A0R1XRB5_9LACO</name>
<dbReference type="eggNOG" id="COG1409">
    <property type="taxonomic scope" value="Bacteria"/>
</dbReference>
<comment type="similarity">
    <text evidence="4">Belongs to the cyclic nucleotide phosphodiesterase class-III family.</text>
</comment>
<organism evidence="6 7">
    <name type="scientific">Schleiferilactobacillus harbinensis DSM 16991</name>
    <dbReference type="NCBI Taxonomy" id="1122147"/>
    <lineage>
        <taxon>Bacteria</taxon>
        <taxon>Bacillati</taxon>
        <taxon>Bacillota</taxon>
        <taxon>Bacilli</taxon>
        <taxon>Lactobacillales</taxon>
        <taxon>Lactobacillaceae</taxon>
        <taxon>Schleiferilactobacillus</taxon>
    </lineage>
</organism>
<comment type="caution">
    <text evidence="6">The sequence shown here is derived from an EMBL/GenBank/DDBJ whole genome shotgun (WGS) entry which is preliminary data.</text>
</comment>
<dbReference type="PANTHER" id="PTHR42988">
    <property type="entry name" value="PHOSPHOHYDROLASE"/>
    <property type="match status" value="1"/>
</dbReference>
<dbReference type="Pfam" id="PF00149">
    <property type="entry name" value="Metallophos"/>
    <property type="match status" value="1"/>
</dbReference>
<dbReference type="Proteomes" id="UP000050949">
    <property type="component" value="Unassembled WGS sequence"/>
</dbReference>
<sequence length="509" mass="55934">MTKQIAPQLIVLSDLHLNGHPERHQIVVRALKTAAEQAPAAHLVVNGDLTDTGTAEQFREFNDIIAASPFARRTWATLGNHDVRGPHWPDWDNSEQADPQHFHAVTESFYTQYLQSLPEIDRQALSFVVHLAAYQLIFLNTEKGLKDSAYFSPETLTWLADQLAQAAAIGQPTLIFCHQPLRQTHWRSNFGGGVGLEDQTLKQILTAYPNTYFISGHIHNGFGVTGVVERPFGTAIDLPALAVSENGHVGHGLGFITILGAADQRWAAWDFGDQTRLPQYDFYVAVPTTAVLMQTARQQIAAGHLAARYDTALAALAEKLDQRFDQHLFDDPETDGGMQAPPAPLYTAGEITAMQAGHTQLVTALRNMPLVTAPRHQPVLPALQVPLSDLAQLALVAKTLWESPNFSVRSHLALQFSLARLNLILAHPTEFTDAARTTAAKQVRQAIADLVAAPDKTGLMTGWRQLLERPATPQSKELAAQVQLVLQDPEATTETIQQLQQELASILNH</sequence>
<dbReference type="AlphaFoldDB" id="A0A0R1XRB5"/>
<dbReference type="SUPFAM" id="SSF56300">
    <property type="entry name" value="Metallo-dependent phosphatases"/>
    <property type="match status" value="1"/>
</dbReference>
<dbReference type="Gene3D" id="3.60.21.10">
    <property type="match status" value="1"/>
</dbReference>
<evidence type="ECO:0000256" key="4">
    <source>
        <dbReference type="ARBA" id="ARBA00025742"/>
    </source>
</evidence>
<reference evidence="6 7" key="1">
    <citation type="journal article" date="2015" name="Genome Announc.">
        <title>Expanding the biotechnology potential of lactobacilli through comparative genomics of 213 strains and associated genera.</title>
        <authorList>
            <person name="Sun Z."/>
            <person name="Harris H.M."/>
            <person name="McCann A."/>
            <person name="Guo C."/>
            <person name="Argimon S."/>
            <person name="Zhang W."/>
            <person name="Yang X."/>
            <person name="Jeffery I.B."/>
            <person name="Cooney J.C."/>
            <person name="Kagawa T.F."/>
            <person name="Liu W."/>
            <person name="Song Y."/>
            <person name="Salvetti E."/>
            <person name="Wrobel A."/>
            <person name="Rasinkangas P."/>
            <person name="Parkhill J."/>
            <person name="Rea M.C."/>
            <person name="O'Sullivan O."/>
            <person name="Ritari J."/>
            <person name="Douillard F.P."/>
            <person name="Paul Ross R."/>
            <person name="Yang R."/>
            <person name="Briner A.E."/>
            <person name="Felis G.E."/>
            <person name="de Vos W.M."/>
            <person name="Barrangou R."/>
            <person name="Klaenhammer T.R."/>
            <person name="Caufield P.W."/>
            <person name="Cui Y."/>
            <person name="Zhang H."/>
            <person name="O'Toole P.W."/>
        </authorList>
    </citation>
    <scope>NUCLEOTIDE SEQUENCE [LARGE SCALE GENOMIC DNA]</scope>
    <source>
        <strain evidence="6 7">DSM 16991</strain>
    </source>
</reference>
<proteinExistence type="inferred from homology"/>
<dbReference type="EMBL" id="AZFW01000001">
    <property type="protein sequence ID" value="KRM30281.1"/>
    <property type="molecule type" value="Genomic_DNA"/>
</dbReference>
<dbReference type="PATRIC" id="fig|1122147.4.peg.3"/>
<gene>
    <name evidence="6" type="ORF">FC91_GL000003</name>
</gene>
<protein>
    <recommendedName>
        <fullName evidence="5">Calcineurin-like phosphoesterase domain-containing protein</fullName>
    </recommendedName>
</protein>
<dbReference type="PANTHER" id="PTHR42988:SF2">
    <property type="entry name" value="CYCLIC NUCLEOTIDE PHOSPHODIESTERASE CBUA0032-RELATED"/>
    <property type="match status" value="1"/>
</dbReference>
<keyword evidence="2" id="KW-0378">Hydrolase</keyword>
<evidence type="ECO:0000313" key="6">
    <source>
        <dbReference type="EMBL" id="KRM30281.1"/>
    </source>
</evidence>
<evidence type="ECO:0000256" key="1">
    <source>
        <dbReference type="ARBA" id="ARBA00022723"/>
    </source>
</evidence>
<evidence type="ECO:0000256" key="3">
    <source>
        <dbReference type="ARBA" id="ARBA00023004"/>
    </source>
</evidence>
<evidence type="ECO:0000259" key="5">
    <source>
        <dbReference type="Pfam" id="PF00149"/>
    </source>
</evidence>
<accession>A0A0R1XRB5</accession>